<feature type="transmembrane region" description="Helical" evidence="2">
    <location>
        <begin position="66"/>
        <end position="83"/>
    </location>
</feature>
<comment type="caution">
    <text evidence="3">The sequence shown here is derived from an EMBL/GenBank/DDBJ whole genome shotgun (WGS) entry which is preliminary data.</text>
</comment>
<keyword evidence="2" id="KW-0472">Membrane</keyword>
<proteinExistence type="predicted"/>
<dbReference type="Proteomes" id="UP000310108">
    <property type="component" value="Unassembled WGS sequence"/>
</dbReference>
<keyword evidence="2" id="KW-1133">Transmembrane helix</keyword>
<evidence type="ECO:0000313" key="4">
    <source>
        <dbReference type="Proteomes" id="UP000310108"/>
    </source>
</evidence>
<feature type="region of interest" description="Disordered" evidence="1">
    <location>
        <begin position="86"/>
        <end position="115"/>
    </location>
</feature>
<organism evidence="3 4">
    <name type="scientific">Colletotrichum tanaceti</name>
    <dbReference type="NCBI Taxonomy" id="1306861"/>
    <lineage>
        <taxon>Eukaryota</taxon>
        <taxon>Fungi</taxon>
        <taxon>Dikarya</taxon>
        <taxon>Ascomycota</taxon>
        <taxon>Pezizomycotina</taxon>
        <taxon>Sordariomycetes</taxon>
        <taxon>Hypocreomycetidae</taxon>
        <taxon>Glomerellales</taxon>
        <taxon>Glomerellaceae</taxon>
        <taxon>Colletotrichum</taxon>
        <taxon>Colletotrichum destructivum species complex</taxon>
    </lineage>
</organism>
<protein>
    <submittedName>
        <fullName evidence="3">Uncharacterized protein</fullName>
    </submittedName>
</protein>
<feature type="region of interest" description="Disordered" evidence="1">
    <location>
        <begin position="1"/>
        <end position="50"/>
    </location>
</feature>
<reference evidence="3 4" key="1">
    <citation type="journal article" date="2019" name="PLoS ONE">
        <title>Comparative genome analysis indicates high evolutionary potential of pathogenicity genes in Colletotrichum tanaceti.</title>
        <authorList>
            <person name="Lelwala R.V."/>
            <person name="Korhonen P.K."/>
            <person name="Young N.D."/>
            <person name="Scott J.B."/>
            <person name="Ades P.A."/>
            <person name="Gasser R.B."/>
            <person name="Taylor P.W.J."/>
        </authorList>
    </citation>
    <scope>NUCLEOTIDE SEQUENCE [LARGE SCALE GENOMIC DNA]</scope>
    <source>
        <strain evidence="3">BRIP57314</strain>
    </source>
</reference>
<sequence>MSSRAYDYNHHRRHRRQYDFEDEPGQFYPSASSSPVHSRPPSPTPTNAAYDSETESLHLALGARKLIVIVVAATIIIMSLVSFSRGGGEQGNKDYDTLPPLAFDRGGRSGRGKRRARFGGDAQLEAAMASICRAHEALNALAFARQSNWPTLDEFIAIKVDEEPFVTTKTKYTQSTSTTPNDLAKQEAAILRGWVTAYESLLSASGSKKKQRQRQENDNDASGRVADAMALVASTLQDADARTLYLYDLLPRMRKAGADGVAKRFGKGVKADDPSQERERKRIIKEWLGNACIPWKE</sequence>
<evidence type="ECO:0000256" key="2">
    <source>
        <dbReference type="SAM" id="Phobius"/>
    </source>
</evidence>
<name>A0A4U6XVG8_9PEZI</name>
<gene>
    <name evidence="3" type="ORF">CTA1_3138</name>
</gene>
<accession>A0A4U6XVG8</accession>
<keyword evidence="2" id="KW-0812">Transmembrane</keyword>
<dbReference type="EMBL" id="PJEX01000002">
    <property type="protein sequence ID" value="TKW60063.1"/>
    <property type="molecule type" value="Genomic_DNA"/>
</dbReference>
<evidence type="ECO:0000313" key="3">
    <source>
        <dbReference type="EMBL" id="TKW60063.1"/>
    </source>
</evidence>
<keyword evidence="4" id="KW-1185">Reference proteome</keyword>
<dbReference type="AlphaFoldDB" id="A0A4U6XVG8"/>
<evidence type="ECO:0000256" key="1">
    <source>
        <dbReference type="SAM" id="MobiDB-lite"/>
    </source>
</evidence>